<dbReference type="PROSITE" id="PS51257">
    <property type="entry name" value="PROKAR_LIPOPROTEIN"/>
    <property type="match status" value="1"/>
</dbReference>
<dbReference type="Proteomes" id="UP000035481">
    <property type="component" value="Unassembled WGS sequence"/>
</dbReference>
<feature type="signal peptide" evidence="5">
    <location>
        <begin position="1"/>
        <end position="34"/>
    </location>
</feature>
<feature type="chain" id="PRO_5005198082" description="Peptide methionine sulfoxide reductase MsrA" evidence="5">
    <location>
        <begin position="35"/>
        <end position="239"/>
    </location>
</feature>
<evidence type="ECO:0000256" key="5">
    <source>
        <dbReference type="SAM" id="SignalP"/>
    </source>
</evidence>
<dbReference type="OrthoDB" id="4174719at2"/>
<dbReference type="SUPFAM" id="SSF55068">
    <property type="entry name" value="Peptide methionine sulfoxide reductase"/>
    <property type="match status" value="1"/>
</dbReference>
<reference evidence="7 8" key="1">
    <citation type="journal article" date="2015" name="Antonie Van Leeuwenhoek">
        <title>A phylogenomic and molecular marker based taxonomic framework for the order Xanthomonadales: proposal to transfer the families Algiphilaceae and Solimonadaceae to the order Nevskiales ord. nov. and to create a new family within the order Xanthomonadales, the family Rhodanobacteraceae fam. nov., containing the genus Rhodanobacter and its closest relatives.</title>
        <authorList>
            <person name="Naushad S."/>
            <person name="Adeolu M."/>
            <person name="Wong S."/>
            <person name="Sohail M."/>
            <person name="Schellhorn H.E."/>
            <person name="Gupta R.S."/>
        </authorList>
    </citation>
    <scope>NUCLEOTIDE SEQUENCE [LARGE SCALE GENOMIC DNA]</scope>
    <source>
        <strain evidence="7 8">DSM 16301</strain>
    </source>
</reference>
<feature type="active site" evidence="4">
    <location>
        <position position="62"/>
    </location>
</feature>
<evidence type="ECO:0000256" key="4">
    <source>
        <dbReference type="HAMAP-Rule" id="MF_01401"/>
    </source>
</evidence>
<evidence type="ECO:0000259" key="6">
    <source>
        <dbReference type="Pfam" id="PF01625"/>
    </source>
</evidence>
<dbReference type="HAMAP" id="MF_01401">
    <property type="entry name" value="MsrA"/>
    <property type="match status" value="1"/>
</dbReference>
<organism evidence="7 8">
    <name type="scientific">Dyella japonica DSM 16301</name>
    <dbReference type="NCBI Taxonomy" id="1440762"/>
    <lineage>
        <taxon>Bacteria</taxon>
        <taxon>Pseudomonadati</taxon>
        <taxon>Pseudomonadota</taxon>
        <taxon>Gammaproteobacteria</taxon>
        <taxon>Lysobacterales</taxon>
        <taxon>Rhodanobacteraceae</taxon>
        <taxon>Dyella</taxon>
    </lineage>
</organism>
<dbReference type="GO" id="GO:0033744">
    <property type="term" value="F:L-methionine:thioredoxin-disulfide S-oxidoreductase activity"/>
    <property type="evidence" value="ECO:0007669"/>
    <property type="project" value="RHEA"/>
</dbReference>
<dbReference type="STRING" id="1440762.Y882_06690"/>
<dbReference type="EMBL" id="JPLA01000015">
    <property type="protein sequence ID" value="KLD64549.1"/>
    <property type="molecule type" value="Genomic_DNA"/>
</dbReference>
<dbReference type="GO" id="GO:0008113">
    <property type="term" value="F:peptide-methionine (S)-S-oxide reductase activity"/>
    <property type="evidence" value="ECO:0007669"/>
    <property type="project" value="UniProtKB-UniRule"/>
</dbReference>
<comment type="catalytic activity">
    <reaction evidence="2 4">
        <text>L-methionyl-[protein] + [thioredoxin]-disulfide + H2O = L-methionyl-(S)-S-oxide-[protein] + [thioredoxin]-dithiol</text>
        <dbReference type="Rhea" id="RHEA:14217"/>
        <dbReference type="Rhea" id="RHEA-COMP:10698"/>
        <dbReference type="Rhea" id="RHEA-COMP:10700"/>
        <dbReference type="Rhea" id="RHEA-COMP:12313"/>
        <dbReference type="Rhea" id="RHEA-COMP:12315"/>
        <dbReference type="ChEBI" id="CHEBI:15377"/>
        <dbReference type="ChEBI" id="CHEBI:16044"/>
        <dbReference type="ChEBI" id="CHEBI:29950"/>
        <dbReference type="ChEBI" id="CHEBI:44120"/>
        <dbReference type="ChEBI" id="CHEBI:50058"/>
        <dbReference type="EC" id="1.8.4.11"/>
    </reaction>
</comment>
<dbReference type="PANTHER" id="PTHR43774">
    <property type="entry name" value="PEPTIDE METHIONINE SULFOXIDE REDUCTASE"/>
    <property type="match status" value="1"/>
</dbReference>
<evidence type="ECO:0000256" key="2">
    <source>
        <dbReference type="ARBA" id="ARBA00047806"/>
    </source>
</evidence>
<dbReference type="Pfam" id="PF01625">
    <property type="entry name" value="PMSR"/>
    <property type="match status" value="1"/>
</dbReference>
<name>A0A0G9H5N0_9GAMM</name>
<dbReference type="Gene3D" id="3.30.1060.10">
    <property type="entry name" value="Peptide methionine sulphoxide reductase MsrA"/>
    <property type="match status" value="1"/>
</dbReference>
<comment type="caution">
    <text evidence="7">The sequence shown here is derived from an EMBL/GenBank/DDBJ whole genome shotgun (WGS) entry which is preliminary data.</text>
</comment>
<dbReference type="AlphaFoldDB" id="A0A0G9H5N0"/>
<accession>A0A0G9H5N0</accession>
<comment type="similarity">
    <text evidence="4">Belongs to the MsrA Met sulfoxide reductase family.</text>
</comment>
<sequence>MERSFMSIRRFKLFPALAGLLLMAGLGACTLAAAGDNTVLPDPAVDAAPAQGDQVAVLAGGCFWGLQAVFEHVKGVKKVWAGYSGGAANTAEYDRVSDGDTGHAESVKIVYDPSKVSYGQLLKVYFSVATDPTQLNRQGPDVGTQYRSAIFYGNDDQKRVATAYIAQLTAAHAYGDPIVTQVVPLKGFYVAESYHQDYAKRHPDEPYIVFNDAPKVTHLKQQFPTLYQPDRELVSVTLH</sequence>
<evidence type="ECO:0000313" key="8">
    <source>
        <dbReference type="Proteomes" id="UP000035481"/>
    </source>
</evidence>
<evidence type="ECO:0000256" key="3">
    <source>
        <dbReference type="ARBA" id="ARBA00048782"/>
    </source>
</evidence>
<dbReference type="InterPro" id="IPR036509">
    <property type="entry name" value="Met_Sox_Rdtase_MsrA_sf"/>
</dbReference>
<protein>
    <recommendedName>
        <fullName evidence="4">Peptide methionine sulfoxide reductase MsrA</fullName>
        <shortName evidence="4">Protein-methionine-S-oxide reductase</shortName>
        <ecNumber evidence="4">1.8.4.11</ecNumber>
    </recommendedName>
    <alternativeName>
        <fullName evidence="4">Peptide-methionine (S)-S-oxide reductase</fullName>
        <shortName evidence="4">Peptide Met(O) reductase</shortName>
    </alternativeName>
</protein>
<dbReference type="NCBIfam" id="TIGR00401">
    <property type="entry name" value="msrA"/>
    <property type="match status" value="1"/>
</dbReference>
<keyword evidence="1 4" id="KW-0560">Oxidoreductase</keyword>
<proteinExistence type="inferred from homology"/>
<dbReference type="PATRIC" id="fig|1440762.4.peg.700"/>
<comment type="function">
    <text evidence="4">Has an important function as a repair enzyme for proteins that have been inactivated by oxidation. Catalyzes the reversible oxidation-reduction of methionine sulfoxide in proteins to methionine.</text>
</comment>
<gene>
    <name evidence="4" type="primary">msrA</name>
    <name evidence="7" type="ORF">Y882_06690</name>
</gene>
<evidence type="ECO:0000313" key="7">
    <source>
        <dbReference type="EMBL" id="KLD64549.1"/>
    </source>
</evidence>
<dbReference type="EC" id="1.8.4.11" evidence="4"/>
<keyword evidence="5" id="KW-0732">Signal</keyword>
<dbReference type="PANTHER" id="PTHR43774:SF1">
    <property type="entry name" value="PEPTIDE METHIONINE SULFOXIDE REDUCTASE MSRA 2"/>
    <property type="match status" value="1"/>
</dbReference>
<dbReference type="InterPro" id="IPR002569">
    <property type="entry name" value="Met_Sox_Rdtase_MsrA_dom"/>
</dbReference>
<comment type="catalytic activity">
    <reaction evidence="3 4">
        <text>[thioredoxin]-disulfide + L-methionine + H2O = L-methionine (S)-S-oxide + [thioredoxin]-dithiol</text>
        <dbReference type="Rhea" id="RHEA:19993"/>
        <dbReference type="Rhea" id="RHEA-COMP:10698"/>
        <dbReference type="Rhea" id="RHEA-COMP:10700"/>
        <dbReference type="ChEBI" id="CHEBI:15377"/>
        <dbReference type="ChEBI" id="CHEBI:29950"/>
        <dbReference type="ChEBI" id="CHEBI:50058"/>
        <dbReference type="ChEBI" id="CHEBI:57844"/>
        <dbReference type="ChEBI" id="CHEBI:58772"/>
        <dbReference type="EC" id="1.8.4.11"/>
    </reaction>
</comment>
<evidence type="ECO:0000256" key="1">
    <source>
        <dbReference type="ARBA" id="ARBA00023002"/>
    </source>
</evidence>
<feature type="domain" description="Peptide methionine sulphoxide reductase MsrA" evidence="6">
    <location>
        <begin position="56"/>
        <end position="207"/>
    </location>
</feature>